<proteinExistence type="predicted"/>
<reference evidence="4 5" key="1">
    <citation type="journal article" date="2015" name="Nature">
        <title>rRNA introns, odd ribosomes, and small enigmatic genomes across a large radiation of phyla.</title>
        <authorList>
            <person name="Brown C.T."/>
            <person name="Hug L.A."/>
            <person name="Thomas B.C."/>
            <person name="Sharon I."/>
            <person name="Castelle C.J."/>
            <person name="Singh A."/>
            <person name="Wilkins M.J."/>
            <person name="Williams K.H."/>
            <person name="Banfield J.F."/>
        </authorList>
    </citation>
    <scope>NUCLEOTIDE SEQUENCE [LARGE SCALE GENOMIC DNA]</scope>
</reference>
<dbReference type="Gene3D" id="3.40.50.2300">
    <property type="match status" value="1"/>
</dbReference>
<dbReference type="PROSITE" id="PS50110">
    <property type="entry name" value="RESPONSE_REGULATORY"/>
    <property type="match status" value="1"/>
</dbReference>
<dbReference type="SUPFAM" id="SSF52172">
    <property type="entry name" value="CheY-like"/>
    <property type="match status" value="1"/>
</dbReference>
<protein>
    <recommendedName>
        <fullName evidence="3">Response regulatory domain-containing protein</fullName>
    </recommendedName>
</protein>
<dbReference type="InterPro" id="IPR001789">
    <property type="entry name" value="Sig_transdc_resp-reg_receiver"/>
</dbReference>
<feature type="modified residue" description="4-aspartylphosphate" evidence="2">
    <location>
        <position position="51"/>
    </location>
</feature>
<evidence type="ECO:0000259" key="3">
    <source>
        <dbReference type="PROSITE" id="PS50110"/>
    </source>
</evidence>
<dbReference type="CDD" id="cd17574">
    <property type="entry name" value="REC_OmpR"/>
    <property type="match status" value="1"/>
</dbReference>
<sequence>MKTLIVEDDSFLLSAYRLKLEGLGYEIKEALDGAEALKILEWWTPELVILDLMLPKMDGFDFLTKMKADDRWKNVPVLVASNLGQREDIDRAMALGAAGYVVKSDLSLEDLVTKINALLPKK</sequence>
<feature type="domain" description="Response regulatory" evidence="3">
    <location>
        <begin position="2"/>
        <end position="118"/>
    </location>
</feature>
<dbReference type="PANTHER" id="PTHR44591:SF3">
    <property type="entry name" value="RESPONSE REGULATORY DOMAIN-CONTAINING PROTEIN"/>
    <property type="match status" value="1"/>
</dbReference>
<comment type="caution">
    <text evidence="4">The sequence shown here is derived from an EMBL/GenBank/DDBJ whole genome shotgun (WGS) entry which is preliminary data.</text>
</comment>
<evidence type="ECO:0000313" key="4">
    <source>
        <dbReference type="EMBL" id="KKT35330.1"/>
    </source>
</evidence>
<dbReference type="Proteomes" id="UP000034069">
    <property type="component" value="Unassembled WGS sequence"/>
</dbReference>
<gene>
    <name evidence="4" type="ORF">UW23_C0018G0003</name>
</gene>
<organism evidence="4 5">
    <name type="scientific">Candidatus Collierbacteria bacterium GW2011_GWA1_44_12</name>
    <dbReference type="NCBI Taxonomy" id="1618376"/>
    <lineage>
        <taxon>Bacteria</taxon>
        <taxon>Candidatus Collieribacteriota</taxon>
    </lineage>
</organism>
<dbReference type="InterPro" id="IPR050595">
    <property type="entry name" value="Bact_response_regulator"/>
</dbReference>
<evidence type="ECO:0000256" key="1">
    <source>
        <dbReference type="ARBA" id="ARBA00022553"/>
    </source>
</evidence>
<keyword evidence="1 2" id="KW-0597">Phosphoprotein</keyword>
<dbReference type="PANTHER" id="PTHR44591">
    <property type="entry name" value="STRESS RESPONSE REGULATOR PROTEIN 1"/>
    <property type="match status" value="1"/>
</dbReference>
<dbReference type="GO" id="GO:0000160">
    <property type="term" value="P:phosphorelay signal transduction system"/>
    <property type="evidence" value="ECO:0007669"/>
    <property type="project" value="InterPro"/>
</dbReference>
<dbReference type="AlphaFoldDB" id="A0A0G1GLB4"/>
<evidence type="ECO:0000256" key="2">
    <source>
        <dbReference type="PROSITE-ProRule" id="PRU00169"/>
    </source>
</evidence>
<evidence type="ECO:0000313" key="5">
    <source>
        <dbReference type="Proteomes" id="UP000034069"/>
    </source>
</evidence>
<dbReference type="SMART" id="SM00448">
    <property type="entry name" value="REC"/>
    <property type="match status" value="1"/>
</dbReference>
<accession>A0A0G1GLB4</accession>
<dbReference type="EMBL" id="LCHN01000018">
    <property type="protein sequence ID" value="KKT35330.1"/>
    <property type="molecule type" value="Genomic_DNA"/>
</dbReference>
<dbReference type="Pfam" id="PF00072">
    <property type="entry name" value="Response_reg"/>
    <property type="match status" value="1"/>
</dbReference>
<dbReference type="InterPro" id="IPR011006">
    <property type="entry name" value="CheY-like_superfamily"/>
</dbReference>
<name>A0A0G1GLB4_9BACT</name>